<feature type="non-terminal residue" evidence="3">
    <location>
        <position position="1"/>
    </location>
</feature>
<dbReference type="OrthoDB" id="4525710at2759"/>
<keyword evidence="4" id="KW-1185">Reference proteome</keyword>
<evidence type="ECO:0000256" key="2">
    <source>
        <dbReference type="ARBA" id="ARBA00023242"/>
    </source>
</evidence>
<dbReference type="Proteomes" id="UP000800092">
    <property type="component" value="Unassembled WGS sequence"/>
</dbReference>
<dbReference type="Pfam" id="PF11951">
    <property type="entry name" value="Fungal_trans_2"/>
    <property type="match status" value="1"/>
</dbReference>
<sequence>LDACDSLRHFSTEVPRRALHSPLLLQSILAYTSKHLRQVTGRDNDSADYYSRSLRLLIPVLDDPEGALNENNLAAIVILRSFEEFSGSKSDHGAHLLGSARLFNLISNYATTSSLGEAARWIVLRQDIYFSLTKSQPLHMDLDDYEYPLAATGMLNTELDSYTNRIVLLFARLLNHVFGSYSNPNPRHWDHLNEQVADWYRGMPQDFSPLWIEPPDPDAGSAFPRIFMAEQGHVVAYQHYCLCSILLAIFDPHLSAPSFETFNQRSEANNIVVKNLRIVIGLAITDPVGMAAKFHASHILQKCGSHLTNEAEREQAIDLLRDVNKTAGWETGHIIDALARQWT</sequence>
<dbReference type="PANTHER" id="PTHR37534:SF25">
    <property type="entry name" value="ZN(II)2CYS6 TRANSCRIPTION FACTOR (EUROFUNG)"/>
    <property type="match status" value="1"/>
</dbReference>
<dbReference type="PANTHER" id="PTHR37534">
    <property type="entry name" value="TRANSCRIPTIONAL ACTIVATOR PROTEIN UGA3"/>
    <property type="match status" value="1"/>
</dbReference>
<organism evidence="3 4">
    <name type="scientific">Viridothelium virens</name>
    <name type="common">Speckled blister lichen</name>
    <name type="synonym">Trypethelium virens</name>
    <dbReference type="NCBI Taxonomy" id="1048519"/>
    <lineage>
        <taxon>Eukaryota</taxon>
        <taxon>Fungi</taxon>
        <taxon>Dikarya</taxon>
        <taxon>Ascomycota</taxon>
        <taxon>Pezizomycotina</taxon>
        <taxon>Dothideomycetes</taxon>
        <taxon>Dothideomycetes incertae sedis</taxon>
        <taxon>Trypetheliales</taxon>
        <taxon>Trypetheliaceae</taxon>
        <taxon>Viridothelium</taxon>
    </lineage>
</organism>
<dbReference type="GO" id="GO:0003700">
    <property type="term" value="F:DNA-binding transcription factor activity"/>
    <property type="evidence" value="ECO:0007669"/>
    <property type="project" value="TreeGrafter"/>
</dbReference>
<reference evidence="3" key="1">
    <citation type="journal article" date="2020" name="Stud. Mycol.">
        <title>101 Dothideomycetes genomes: a test case for predicting lifestyles and emergence of pathogens.</title>
        <authorList>
            <person name="Haridas S."/>
            <person name="Albert R."/>
            <person name="Binder M."/>
            <person name="Bloem J."/>
            <person name="Labutti K."/>
            <person name="Salamov A."/>
            <person name="Andreopoulos B."/>
            <person name="Baker S."/>
            <person name="Barry K."/>
            <person name="Bills G."/>
            <person name="Bluhm B."/>
            <person name="Cannon C."/>
            <person name="Castanera R."/>
            <person name="Culley D."/>
            <person name="Daum C."/>
            <person name="Ezra D."/>
            <person name="Gonzalez J."/>
            <person name="Henrissat B."/>
            <person name="Kuo A."/>
            <person name="Liang C."/>
            <person name="Lipzen A."/>
            <person name="Lutzoni F."/>
            <person name="Magnuson J."/>
            <person name="Mondo S."/>
            <person name="Nolan M."/>
            <person name="Ohm R."/>
            <person name="Pangilinan J."/>
            <person name="Park H.-J."/>
            <person name="Ramirez L."/>
            <person name="Alfaro M."/>
            <person name="Sun H."/>
            <person name="Tritt A."/>
            <person name="Yoshinaga Y."/>
            <person name="Zwiers L.-H."/>
            <person name="Turgeon B."/>
            <person name="Goodwin S."/>
            <person name="Spatafora J."/>
            <person name="Crous P."/>
            <person name="Grigoriev I."/>
        </authorList>
    </citation>
    <scope>NUCLEOTIDE SEQUENCE</scope>
    <source>
        <strain evidence="3">Tuck. ex Michener</strain>
    </source>
</reference>
<dbReference type="GO" id="GO:0005634">
    <property type="term" value="C:nucleus"/>
    <property type="evidence" value="ECO:0007669"/>
    <property type="project" value="UniProtKB-SubCell"/>
</dbReference>
<evidence type="ECO:0000313" key="4">
    <source>
        <dbReference type="Proteomes" id="UP000800092"/>
    </source>
</evidence>
<dbReference type="EMBL" id="ML991805">
    <property type="protein sequence ID" value="KAF2233599.1"/>
    <property type="molecule type" value="Genomic_DNA"/>
</dbReference>
<accession>A0A6A6H6U6</accession>
<proteinExistence type="predicted"/>
<dbReference type="AlphaFoldDB" id="A0A6A6H6U6"/>
<dbReference type="GO" id="GO:0000976">
    <property type="term" value="F:transcription cis-regulatory region binding"/>
    <property type="evidence" value="ECO:0007669"/>
    <property type="project" value="TreeGrafter"/>
</dbReference>
<protein>
    <recommendedName>
        <fullName evidence="5">Zn(II)2Cys6 transcription factor</fullName>
    </recommendedName>
</protein>
<evidence type="ECO:0000313" key="3">
    <source>
        <dbReference type="EMBL" id="KAF2233599.1"/>
    </source>
</evidence>
<dbReference type="GO" id="GO:0045944">
    <property type="term" value="P:positive regulation of transcription by RNA polymerase II"/>
    <property type="evidence" value="ECO:0007669"/>
    <property type="project" value="TreeGrafter"/>
</dbReference>
<comment type="subcellular location">
    <subcellularLocation>
        <location evidence="1">Nucleus</location>
    </subcellularLocation>
</comment>
<name>A0A6A6H6U6_VIRVR</name>
<evidence type="ECO:0008006" key="5">
    <source>
        <dbReference type="Google" id="ProtNLM"/>
    </source>
</evidence>
<evidence type="ECO:0000256" key="1">
    <source>
        <dbReference type="ARBA" id="ARBA00004123"/>
    </source>
</evidence>
<gene>
    <name evidence="3" type="ORF">EV356DRAFT_547438</name>
</gene>
<keyword evidence="2" id="KW-0539">Nucleus</keyword>
<dbReference type="InterPro" id="IPR021858">
    <property type="entry name" value="Fun_TF"/>
</dbReference>